<evidence type="ECO:0000256" key="1">
    <source>
        <dbReference type="ARBA" id="ARBA00004496"/>
    </source>
</evidence>
<evidence type="ECO:0000313" key="7">
    <source>
        <dbReference type="Proteomes" id="UP001205998"/>
    </source>
</evidence>
<gene>
    <name evidence="6" type="ORF">C0J50_14998</name>
</gene>
<dbReference type="AlphaFoldDB" id="A0AAD5FRP9"/>
<dbReference type="PANTHER" id="PTHR46545:SF1">
    <property type="entry name" value="LEUCINE-RICH REPEAT-CONTAINING PROTEIN 51"/>
    <property type="match status" value="1"/>
</dbReference>
<comment type="caution">
    <text evidence="6">The sequence shown here is derived from an EMBL/GenBank/DDBJ whole genome shotgun (WGS) entry which is preliminary data.</text>
</comment>
<dbReference type="EMBL" id="MU551552">
    <property type="protein sequence ID" value="KAI5625452.1"/>
    <property type="molecule type" value="Genomic_DNA"/>
</dbReference>
<keyword evidence="5" id="KW-0677">Repeat</keyword>
<accession>A0AAD5FRP9</accession>
<dbReference type="GO" id="GO:0005737">
    <property type="term" value="C:cytoplasm"/>
    <property type="evidence" value="ECO:0007669"/>
    <property type="project" value="UniProtKB-SubCell"/>
</dbReference>
<dbReference type="InterPro" id="IPR032675">
    <property type="entry name" value="LRR_dom_sf"/>
</dbReference>
<dbReference type="Pfam" id="PF14580">
    <property type="entry name" value="LRR_9"/>
    <property type="match status" value="1"/>
</dbReference>
<evidence type="ECO:0000313" key="6">
    <source>
        <dbReference type="EMBL" id="KAI5625452.1"/>
    </source>
</evidence>
<organism evidence="6 7">
    <name type="scientific">Silurus asotus</name>
    <name type="common">Amur catfish</name>
    <name type="synonym">Parasilurus asotus</name>
    <dbReference type="NCBI Taxonomy" id="30991"/>
    <lineage>
        <taxon>Eukaryota</taxon>
        <taxon>Metazoa</taxon>
        <taxon>Chordata</taxon>
        <taxon>Craniata</taxon>
        <taxon>Vertebrata</taxon>
        <taxon>Euteleostomi</taxon>
        <taxon>Actinopterygii</taxon>
        <taxon>Neopterygii</taxon>
        <taxon>Teleostei</taxon>
        <taxon>Ostariophysi</taxon>
        <taxon>Siluriformes</taxon>
        <taxon>Siluridae</taxon>
        <taxon>Silurus</taxon>
    </lineage>
</organism>
<comment type="subcellular location">
    <subcellularLocation>
        <location evidence="1">Cytoplasm</location>
    </subcellularLocation>
</comment>
<protein>
    <recommendedName>
        <fullName evidence="2">Leucine-rich repeat-containing protein 51</fullName>
    </recommendedName>
</protein>
<name>A0AAD5FRP9_SILAS</name>
<evidence type="ECO:0000256" key="3">
    <source>
        <dbReference type="ARBA" id="ARBA00022490"/>
    </source>
</evidence>
<dbReference type="PANTHER" id="PTHR46545">
    <property type="entry name" value="LEUCINE-RICH REPEAT-CONTAINING PROTEIN 51"/>
    <property type="match status" value="1"/>
</dbReference>
<keyword evidence="4" id="KW-0433">Leucine-rich repeat</keyword>
<reference evidence="6" key="1">
    <citation type="submission" date="2018-07" db="EMBL/GenBank/DDBJ databases">
        <title>Comparative genomics of catfishes provides insights into carnivory and benthic adaptation.</title>
        <authorList>
            <person name="Zhang Y."/>
            <person name="Wang D."/>
            <person name="Peng Z."/>
            <person name="Zheng S."/>
            <person name="Shao F."/>
            <person name="Tao W."/>
        </authorList>
    </citation>
    <scope>NUCLEOTIDE SEQUENCE</scope>
    <source>
        <strain evidence="6">Chongqing</strain>
    </source>
</reference>
<evidence type="ECO:0000256" key="5">
    <source>
        <dbReference type="ARBA" id="ARBA00022737"/>
    </source>
</evidence>
<evidence type="ECO:0000256" key="2">
    <source>
        <dbReference type="ARBA" id="ARBA00014223"/>
    </source>
</evidence>
<keyword evidence="3" id="KW-0963">Cytoplasm</keyword>
<dbReference type="PROSITE" id="PS51450">
    <property type="entry name" value="LRR"/>
    <property type="match status" value="1"/>
</dbReference>
<dbReference type="Proteomes" id="UP001205998">
    <property type="component" value="Unassembled WGS sequence"/>
</dbReference>
<dbReference type="Gene3D" id="3.80.10.10">
    <property type="entry name" value="Ribonuclease Inhibitor"/>
    <property type="match status" value="1"/>
</dbReference>
<keyword evidence="7" id="KW-1185">Reference proteome</keyword>
<dbReference type="InterPro" id="IPR001611">
    <property type="entry name" value="Leu-rich_rpt"/>
</dbReference>
<proteinExistence type="predicted"/>
<evidence type="ECO:0000256" key="4">
    <source>
        <dbReference type="ARBA" id="ARBA00022614"/>
    </source>
</evidence>
<dbReference type="SUPFAM" id="SSF52058">
    <property type="entry name" value="L domain-like"/>
    <property type="match status" value="1"/>
</dbReference>
<sequence length="192" mass="21757">MEDEINDMIGAPVDFSFKDLCSVEDVLAEEPNKGMRVPWRTSEGKFASQALRLNNNLLTDTTGLMETLCALFVEPKRLAWLDLSFNKITHIHPVLTELAELRVLYLHGNSVCSFSEVDKLGALPLLHTITLHGNSIETEQGYRNYVITALPHLKMMDFSVITKQDRIMAAIWHRPPRNRKPTNRSAANISKK</sequence>